<organism evidence="2 3">
    <name type="scientific">Thermonema lapsum</name>
    <dbReference type="NCBI Taxonomy" id="28195"/>
    <lineage>
        <taxon>Bacteria</taxon>
        <taxon>Pseudomonadati</taxon>
        <taxon>Bacteroidota</taxon>
        <taxon>Cytophagia</taxon>
        <taxon>Cytophagales</taxon>
        <taxon>Thermonemataceae</taxon>
        <taxon>Thermonema</taxon>
    </lineage>
</organism>
<keyword evidence="1" id="KW-0802">TPR repeat</keyword>
<comment type="caution">
    <text evidence="2">The sequence shown here is derived from an EMBL/GenBank/DDBJ whole genome shotgun (WGS) entry which is preliminary data.</text>
</comment>
<dbReference type="EMBL" id="JAASRN010000001">
    <property type="protein sequence ID" value="NIK73264.1"/>
    <property type="molecule type" value="Genomic_DNA"/>
</dbReference>
<feature type="repeat" description="TPR" evidence="1">
    <location>
        <begin position="57"/>
        <end position="90"/>
    </location>
</feature>
<dbReference type="InterPro" id="IPR019734">
    <property type="entry name" value="TPR_rpt"/>
</dbReference>
<name>A0A846MP24_9BACT</name>
<accession>A0A846MP24</accession>
<dbReference type="Gene3D" id="1.25.40.10">
    <property type="entry name" value="Tetratricopeptide repeat domain"/>
    <property type="match status" value="1"/>
</dbReference>
<evidence type="ECO:0008006" key="4">
    <source>
        <dbReference type="Google" id="ProtNLM"/>
    </source>
</evidence>
<sequence length="465" mass="54456">MASHALRSFIFAACLLLGGCSSYYVSYYDYHQAFEKADFEAALKILKKTQVPRRDHLLYYMNLGTAAFMAQHYEEALQYFETAYRLGNNLSRNYLTEGAAELINPMYKPYRGEYFELLMIHYYKALAYLKLARYEEAIVECRRVDILLRRWASYYKNHEKIQYKSDAFFYLMMGLAYDAMADYNNAFIAYRNAWNAYQTIHAELFGLSAPGQLKKDLLRTAYLSGLTEELRFFEKEFGMTYEHKPASEVEGELVFFWHTGLAPVKVDKVIGFATRVIGDRAYFYNDEYGWKFEEYISKYERERLGKLEVFSIVIPEYKERSPLYQSAYLIADEDTVSMELAEDVNAVAFYTLKQRLFWEISSAVLRMAIRKAIEKGIEKDNEEAAMWIGLLLQMGQQADTRSWMTLPYAIHYARVRLPAGKQSVKLLVQGTGGKRKNYDFTFEVKAGKTTFHYFHNLQTESFSYY</sequence>
<dbReference type="RefSeq" id="WP_166918522.1">
    <property type="nucleotide sequence ID" value="NZ_JAASRN010000001.1"/>
</dbReference>
<evidence type="ECO:0000256" key="1">
    <source>
        <dbReference type="PROSITE-ProRule" id="PRU00339"/>
    </source>
</evidence>
<dbReference type="PROSITE" id="PS50005">
    <property type="entry name" value="TPR"/>
    <property type="match status" value="1"/>
</dbReference>
<dbReference type="PROSITE" id="PS51257">
    <property type="entry name" value="PROKAR_LIPOPROTEIN"/>
    <property type="match status" value="1"/>
</dbReference>
<dbReference type="AlphaFoldDB" id="A0A846MP24"/>
<gene>
    <name evidence="2" type="ORF">FHS56_000750</name>
</gene>
<reference evidence="2 3" key="1">
    <citation type="submission" date="2020-03" db="EMBL/GenBank/DDBJ databases">
        <title>Genomic Encyclopedia of Type Strains, Phase IV (KMG-IV): sequencing the most valuable type-strain genomes for metagenomic binning, comparative biology and taxonomic classification.</title>
        <authorList>
            <person name="Goeker M."/>
        </authorList>
    </citation>
    <scope>NUCLEOTIDE SEQUENCE [LARGE SCALE GENOMIC DNA]</scope>
    <source>
        <strain evidence="2 3">DSM 5718</strain>
    </source>
</reference>
<dbReference type="Proteomes" id="UP000537126">
    <property type="component" value="Unassembled WGS sequence"/>
</dbReference>
<evidence type="ECO:0000313" key="3">
    <source>
        <dbReference type="Proteomes" id="UP000537126"/>
    </source>
</evidence>
<dbReference type="SMART" id="SM00028">
    <property type="entry name" value="TPR"/>
    <property type="match status" value="3"/>
</dbReference>
<keyword evidence="3" id="KW-1185">Reference proteome</keyword>
<protein>
    <recommendedName>
        <fullName evidence="4">Tetratricopeptide repeat protein</fullName>
    </recommendedName>
</protein>
<proteinExistence type="predicted"/>
<dbReference type="InterPro" id="IPR011990">
    <property type="entry name" value="TPR-like_helical_dom_sf"/>
</dbReference>
<dbReference type="SUPFAM" id="SSF48452">
    <property type="entry name" value="TPR-like"/>
    <property type="match status" value="1"/>
</dbReference>
<evidence type="ECO:0000313" key="2">
    <source>
        <dbReference type="EMBL" id="NIK73264.1"/>
    </source>
</evidence>